<name>A0A4S8LRI1_DENBC</name>
<feature type="compositionally biased region" description="Acidic residues" evidence="1">
    <location>
        <begin position="215"/>
        <end position="228"/>
    </location>
</feature>
<evidence type="ECO:0000313" key="4">
    <source>
        <dbReference type="Proteomes" id="UP000297245"/>
    </source>
</evidence>
<sequence length="289" mass="32078">MNVFPLPLPDLCPFPYPNVDQISNSSRSSAFETGIDVRDVFNGSPACVFCGVNSPLEHAHIVPRVERNTWSELKDRGWVPHRAKDVVKEPRNGILLCRNCHGHFDELRIFVRYLPEAAKFVFINFDNIPHQPYVTLHQKAIGLQPADFHAPMACLFLIHECRVRGHYPFRQNPTLPQDIQWAQWITIDGNGNIQRGGQLPQAPPSQAPPSPAPEEGADSDGPESEGTDDSGGAGREGGMMELTLDQNTIEQIVRASRAQPSWKACMVEGSSWEGSAEENIAKYKATIGF</sequence>
<accession>A0A4S8LRI1</accession>
<feature type="compositionally biased region" description="Pro residues" evidence="1">
    <location>
        <begin position="201"/>
        <end position="212"/>
    </location>
</feature>
<dbReference type="InterPro" id="IPR003615">
    <property type="entry name" value="HNH_nuc"/>
</dbReference>
<dbReference type="Proteomes" id="UP000297245">
    <property type="component" value="Unassembled WGS sequence"/>
</dbReference>
<dbReference type="AlphaFoldDB" id="A0A4S8LRI1"/>
<evidence type="ECO:0000259" key="2">
    <source>
        <dbReference type="Pfam" id="PF13391"/>
    </source>
</evidence>
<dbReference type="Pfam" id="PF13391">
    <property type="entry name" value="HNH_2"/>
    <property type="match status" value="1"/>
</dbReference>
<feature type="region of interest" description="Disordered" evidence="1">
    <location>
        <begin position="192"/>
        <end position="238"/>
    </location>
</feature>
<dbReference type="EMBL" id="ML179302">
    <property type="protein sequence ID" value="THU91593.1"/>
    <property type="molecule type" value="Genomic_DNA"/>
</dbReference>
<proteinExistence type="predicted"/>
<gene>
    <name evidence="3" type="ORF">K435DRAFT_727062</name>
</gene>
<organism evidence="3 4">
    <name type="scientific">Dendrothele bispora (strain CBS 962.96)</name>
    <dbReference type="NCBI Taxonomy" id="1314807"/>
    <lineage>
        <taxon>Eukaryota</taxon>
        <taxon>Fungi</taxon>
        <taxon>Dikarya</taxon>
        <taxon>Basidiomycota</taxon>
        <taxon>Agaricomycotina</taxon>
        <taxon>Agaricomycetes</taxon>
        <taxon>Agaricomycetidae</taxon>
        <taxon>Agaricales</taxon>
        <taxon>Agaricales incertae sedis</taxon>
        <taxon>Dendrothele</taxon>
    </lineage>
</organism>
<feature type="domain" description="HNH nuclease" evidence="2">
    <location>
        <begin position="47"/>
        <end position="111"/>
    </location>
</feature>
<reference evidence="3 4" key="1">
    <citation type="journal article" date="2019" name="Nat. Ecol. Evol.">
        <title>Megaphylogeny resolves global patterns of mushroom evolution.</title>
        <authorList>
            <person name="Varga T."/>
            <person name="Krizsan K."/>
            <person name="Foldi C."/>
            <person name="Dima B."/>
            <person name="Sanchez-Garcia M."/>
            <person name="Sanchez-Ramirez S."/>
            <person name="Szollosi G.J."/>
            <person name="Szarkandi J.G."/>
            <person name="Papp V."/>
            <person name="Albert L."/>
            <person name="Andreopoulos W."/>
            <person name="Angelini C."/>
            <person name="Antonin V."/>
            <person name="Barry K.W."/>
            <person name="Bougher N.L."/>
            <person name="Buchanan P."/>
            <person name="Buyck B."/>
            <person name="Bense V."/>
            <person name="Catcheside P."/>
            <person name="Chovatia M."/>
            <person name="Cooper J."/>
            <person name="Damon W."/>
            <person name="Desjardin D."/>
            <person name="Finy P."/>
            <person name="Geml J."/>
            <person name="Haridas S."/>
            <person name="Hughes K."/>
            <person name="Justo A."/>
            <person name="Karasinski D."/>
            <person name="Kautmanova I."/>
            <person name="Kiss B."/>
            <person name="Kocsube S."/>
            <person name="Kotiranta H."/>
            <person name="LaButti K.M."/>
            <person name="Lechner B.E."/>
            <person name="Liimatainen K."/>
            <person name="Lipzen A."/>
            <person name="Lukacs Z."/>
            <person name="Mihaltcheva S."/>
            <person name="Morgado L.N."/>
            <person name="Niskanen T."/>
            <person name="Noordeloos M.E."/>
            <person name="Ohm R.A."/>
            <person name="Ortiz-Santana B."/>
            <person name="Ovrebo C."/>
            <person name="Racz N."/>
            <person name="Riley R."/>
            <person name="Savchenko A."/>
            <person name="Shiryaev A."/>
            <person name="Soop K."/>
            <person name="Spirin V."/>
            <person name="Szebenyi C."/>
            <person name="Tomsovsky M."/>
            <person name="Tulloss R.E."/>
            <person name="Uehling J."/>
            <person name="Grigoriev I.V."/>
            <person name="Vagvolgyi C."/>
            <person name="Papp T."/>
            <person name="Martin F.M."/>
            <person name="Miettinen O."/>
            <person name="Hibbett D.S."/>
            <person name="Nagy L.G."/>
        </authorList>
    </citation>
    <scope>NUCLEOTIDE SEQUENCE [LARGE SCALE GENOMIC DNA]</scope>
    <source>
        <strain evidence="3 4">CBS 962.96</strain>
    </source>
</reference>
<evidence type="ECO:0000256" key="1">
    <source>
        <dbReference type="SAM" id="MobiDB-lite"/>
    </source>
</evidence>
<evidence type="ECO:0000313" key="3">
    <source>
        <dbReference type="EMBL" id="THU91593.1"/>
    </source>
</evidence>
<protein>
    <recommendedName>
        <fullName evidence="2">HNH nuclease domain-containing protein</fullName>
    </recommendedName>
</protein>
<dbReference type="OrthoDB" id="2124139at2759"/>
<keyword evidence="4" id="KW-1185">Reference proteome</keyword>